<dbReference type="Pfam" id="PF03810">
    <property type="entry name" value="IBN_N"/>
    <property type="match status" value="1"/>
</dbReference>
<dbReference type="InterPro" id="IPR011989">
    <property type="entry name" value="ARM-like"/>
</dbReference>
<evidence type="ECO:0000256" key="6">
    <source>
        <dbReference type="ARBA" id="ARBA00023242"/>
    </source>
</evidence>
<evidence type="ECO:0000313" key="9">
    <source>
        <dbReference type="Proteomes" id="UP001289374"/>
    </source>
</evidence>
<dbReference type="AlphaFoldDB" id="A0AAE1WPU5"/>
<evidence type="ECO:0000256" key="4">
    <source>
        <dbReference type="ARBA" id="ARBA00022490"/>
    </source>
</evidence>
<name>A0AAE1WPU5_9LAMI</name>
<evidence type="ECO:0000313" key="8">
    <source>
        <dbReference type="EMBL" id="KAK4397260.1"/>
    </source>
</evidence>
<evidence type="ECO:0000256" key="5">
    <source>
        <dbReference type="ARBA" id="ARBA00022927"/>
    </source>
</evidence>
<evidence type="ECO:0000259" key="7">
    <source>
        <dbReference type="PROSITE" id="PS50166"/>
    </source>
</evidence>
<dbReference type="GO" id="GO:0005049">
    <property type="term" value="F:nuclear export signal receptor activity"/>
    <property type="evidence" value="ECO:0007669"/>
    <property type="project" value="TreeGrafter"/>
</dbReference>
<keyword evidence="4" id="KW-0963">Cytoplasm</keyword>
<dbReference type="InterPro" id="IPR013713">
    <property type="entry name" value="XPO2_central"/>
</dbReference>
<dbReference type="GO" id="GO:0006611">
    <property type="term" value="P:protein export from nucleus"/>
    <property type="evidence" value="ECO:0007669"/>
    <property type="project" value="TreeGrafter"/>
</dbReference>
<gene>
    <name evidence="8" type="ORF">Sango_1562600</name>
</gene>
<comment type="caution">
    <text evidence="8">The sequence shown here is derived from an EMBL/GenBank/DDBJ whole genome shotgun (WGS) entry which is preliminary data.</text>
</comment>
<evidence type="ECO:0000256" key="3">
    <source>
        <dbReference type="ARBA" id="ARBA00022448"/>
    </source>
</evidence>
<organism evidence="8 9">
    <name type="scientific">Sesamum angolense</name>
    <dbReference type="NCBI Taxonomy" id="2727404"/>
    <lineage>
        <taxon>Eukaryota</taxon>
        <taxon>Viridiplantae</taxon>
        <taxon>Streptophyta</taxon>
        <taxon>Embryophyta</taxon>
        <taxon>Tracheophyta</taxon>
        <taxon>Spermatophyta</taxon>
        <taxon>Magnoliopsida</taxon>
        <taxon>eudicotyledons</taxon>
        <taxon>Gunneridae</taxon>
        <taxon>Pentapetalae</taxon>
        <taxon>asterids</taxon>
        <taxon>lamiids</taxon>
        <taxon>Lamiales</taxon>
        <taxon>Pedaliaceae</taxon>
        <taxon>Sesamum</taxon>
    </lineage>
</organism>
<dbReference type="GO" id="GO:0005635">
    <property type="term" value="C:nuclear envelope"/>
    <property type="evidence" value="ECO:0007669"/>
    <property type="project" value="TreeGrafter"/>
</dbReference>
<protein>
    <submittedName>
        <fullName evidence="8">Exportin-2</fullName>
    </submittedName>
</protein>
<proteinExistence type="predicted"/>
<sequence length="266" mass="30459">MEWNPETLHFLSQCFLNTLSPDHDPRRRAEATLSEAADRPNYALAVLRLFSEPSVHDQIRQSAAVNFKNHLKAHWAPKPNDPLQVIVPDPEKQPSKSLILTLMVNSSPIIQAQLSEALTINGNHDFPKAWPTLLPQLVATLDKLNQANDYVSVNGVLTAINSLFKKFRYQFKTNELLLDLKYCLDSFAKALLEVFKRTAGFIDQAVGSRAVDVSVLKSYIESQRLCCRIFYPLNFMELPEFFEDHMDEWIIEFNKYLTVKIFCSGR</sequence>
<comment type="subcellular location">
    <subcellularLocation>
        <location evidence="2">Cytoplasm</location>
    </subcellularLocation>
    <subcellularLocation>
        <location evidence="1">Nucleus</location>
    </subcellularLocation>
</comment>
<dbReference type="EMBL" id="JACGWL010000008">
    <property type="protein sequence ID" value="KAK4397260.1"/>
    <property type="molecule type" value="Genomic_DNA"/>
</dbReference>
<keyword evidence="6" id="KW-0539">Nucleus</keyword>
<dbReference type="InterPro" id="IPR016024">
    <property type="entry name" value="ARM-type_fold"/>
</dbReference>
<dbReference type="PANTHER" id="PTHR10997:SF8">
    <property type="entry name" value="EXPORTIN-2"/>
    <property type="match status" value="1"/>
</dbReference>
<dbReference type="PANTHER" id="PTHR10997">
    <property type="entry name" value="IMPORTIN-7, 8, 11"/>
    <property type="match status" value="1"/>
</dbReference>
<evidence type="ECO:0000256" key="2">
    <source>
        <dbReference type="ARBA" id="ARBA00004496"/>
    </source>
</evidence>
<keyword evidence="9" id="KW-1185">Reference proteome</keyword>
<dbReference type="Gene3D" id="1.25.10.10">
    <property type="entry name" value="Leucine-rich Repeat Variant"/>
    <property type="match status" value="1"/>
</dbReference>
<dbReference type="GO" id="GO:0031267">
    <property type="term" value="F:small GTPase binding"/>
    <property type="evidence" value="ECO:0007669"/>
    <property type="project" value="InterPro"/>
</dbReference>
<evidence type="ECO:0000256" key="1">
    <source>
        <dbReference type="ARBA" id="ARBA00004123"/>
    </source>
</evidence>
<dbReference type="Proteomes" id="UP001289374">
    <property type="component" value="Unassembled WGS sequence"/>
</dbReference>
<keyword evidence="3" id="KW-0813">Transport</keyword>
<reference evidence="8" key="1">
    <citation type="submission" date="2020-06" db="EMBL/GenBank/DDBJ databases">
        <authorList>
            <person name="Li T."/>
            <person name="Hu X."/>
            <person name="Zhang T."/>
            <person name="Song X."/>
            <person name="Zhang H."/>
            <person name="Dai N."/>
            <person name="Sheng W."/>
            <person name="Hou X."/>
            <person name="Wei L."/>
        </authorList>
    </citation>
    <scope>NUCLEOTIDE SEQUENCE</scope>
    <source>
        <strain evidence="8">K16</strain>
        <tissue evidence="8">Leaf</tissue>
    </source>
</reference>
<dbReference type="GO" id="GO:0005829">
    <property type="term" value="C:cytosol"/>
    <property type="evidence" value="ECO:0007669"/>
    <property type="project" value="TreeGrafter"/>
</dbReference>
<reference evidence="8" key="2">
    <citation type="journal article" date="2024" name="Plant">
        <title>Genomic evolution and insights into agronomic trait innovations of Sesamum species.</title>
        <authorList>
            <person name="Miao H."/>
            <person name="Wang L."/>
            <person name="Qu L."/>
            <person name="Liu H."/>
            <person name="Sun Y."/>
            <person name="Le M."/>
            <person name="Wang Q."/>
            <person name="Wei S."/>
            <person name="Zheng Y."/>
            <person name="Lin W."/>
            <person name="Duan Y."/>
            <person name="Cao H."/>
            <person name="Xiong S."/>
            <person name="Wang X."/>
            <person name="Wei L."/>
            <person name="Li C."/>
            <person name="Ma Q."/>
            <person name="Ju M."/>
            <person name="Zhao R."/>
            <person name="Li G."/>
            <person name="Mu C."/>
            <person name="Tian Q."/>
            <person name="Mei H."/>
            <person name="Zhang T."/>
            <person name="Gao T."/>
            <person name="Zhang H."/>
        </authorList>
    </citation>
    <scope>NUCLEOTIDE SEQUENCE</scope>
    <source>
        <strain evidence="8">K16</strain>
    </source>
</reference>
<dbReference type="SUPFAM" id="SSF48371">
    <property type="entry name" value="ARM repeat"/>
    <property type="match status" value="1"/>
</dbReference>
<dbReference type="Pfam" id="PF08506">
    <property type="entry name" value="Cse1"/>
    <property type="match status" value="1"/>
</dbReference>
<keyword evidence="5" id="KW-0653">Protein transport</keyword>
<dbReference type="GO" id="GO:0006606">
    <property type="term" value="P:protein import into nucleus"/>
    <property type="evidence" value="ECO:0007669"/>
    <property type="project" value="TreeGrafter"/>
</dbReference>
<dbReference type="SMART" id="SM00913">
    <property type="entry name" value="IBN_N"/>
    <property type="match status" value="1"/>
</dbReference>
<accession>A0AAE1WPU5</accession>
<feature type="domain" description="Importin N-terminal" evidence="7">
    <location>
        <begin position="29"/>
        <end position="105"/>
    </location>
</feature>
<dbReference type="PROSITE" id="PS50166">
    <property type="entry name" value="IMPORTIN_B_NT"/>
    <property type="match status" value="1"/>
</dbReference>
<dbReference type="InterPro" id="IPR001494">
    <property type="entry name" value="Importin-beta_N"/>
</dbReference>